<comment type="caution">
    <text evidence="1">The sequence shown here is derived from an EMBL/GenBank/DDBJ whole genome shotgun (WGS) entry which is preliminary data.</text>
</comment>
<dbReference type="RefSeq" id="WP_154652705.1">
    <property type="nucleotide sequence ID" value="NZ_ATYG01000003.1"/>
</dbReference>
<name>A0ABX2R9G5_9THEO</name>
<accession>A0ABX2R9G5</accession>
<proteinExistence type="predicted"/>
<gene>
    <name evidence="1" type="ORF">HDG70_001524</name>
</gene>
<sequence length="71" mass="7580">MLLFATSTIVLADTPTDAYLAGGFLLTQDNPLEVRVNPAPDNGQTLSVEISKDGNPYTATTTTKAVIFFCK</sequence>
<evidence type="ECO:0000313" key="2">
    <source>
        <dbReference type="Proteomes" id="UP000604066"/>
    </source>
</evidence>
<protein>
    <submittedName>
        <fullName evidence="1">Uncharacterized protein</fullName>
    </submittedName>
</protein>
<keyword evidence="2" id="KW-1185">Reference proteome</keyword>
<dbReference type="Proteomes" id="UP000604066">
    <property type="component" value="Unassembled WGS sequence"/>
</dbReference>
<dbReference type="EMBL" id="JACCBS010000002">
    <property type="protein sequence ID" value="NYE57809.1"/>
    <property type="molecule type" value="Genomic_DNA"/>
</dbReference>
<organism evidence="1 2">
    <name type="scientific">Carboxydothermus ferrireducens DSM 11255</name>
    <dbReference type="NCBI Taxonomy" id="1119529"/>
    <lineage>
        <taxon>Bacteria</taxon>
        <taxon>Bacillati</taxon>
        <taxon>Bacillota</taxon>
        <taxon>Clostridia</taxon>
        <taxon>Thermoanaerobacterales</taxon>
        <taxon>Thermoanaerobacteraceae</taxon>
        <taxon>Carboxydothermus</taxon>
    </lineage>
</organism>
<reference evidence="1 2" key="1">
    <citation type="submission" date="2020-07" db="EMBL/GenBank/DDBJ databases">
        <title>Genomic Encyclopedia of Type Strains, Phase III (KMG-III): the genomes of soil and plant-associated and newly described type strains.</title>
        <authorList>
            <person name="Whitman W."/>
        </authorList>
    </citation>
    <scope>NUCLEOTIDE SEQUENCE [LARGE SCALE GENOMIC DNA]</scope>
    <source>
        <strain evidence="1 2">DSM 11255</strain>
    </source>
</reference>
<evidence type="ECO:0000313" key="1">
    <source>
        <dbReference type="EMBL" id="NYE57809.1"/>
    </source>
</evidence>